<reference evidence="3 4" key="1">
    <citation type="journal article" date="2021" name="Sci. Rep.">
        <title>Chromosome anchoring in Senegalese sole (Solea senegalensis) reveals sex-associated markers and genome rearrangements in flatfish.</title>
        <authorList>
            <person name="Guerrero-Cozar I."/>
            <person name="Gomez-Garrido J."/>
            <person name="Berbel C."/>
            <person name="Martinez-Blanch J.F."/>
            <person name="Alioto T."/>
            <person name="Claros M.G."/>
            <person name="Gagnaire P.A."/>
            <person name="Manchado M."/>
        </authorList>
    </citation>
    <scope>NUCLEOTIDE SEQUENCE [LARGE SCALE GENOMIC DNA]</scope>
    <source>
        <strain evidence="3">Sse05_10M</strain>
    </source>
</reference>
<gene>
    <name evidence="3" type="ORF">JOB18_037612</name>
</gene>
<keyword evidence="1" id="KW-1133">Transmembrane helix</keyword>
<dbReference type="GO" id="GO:0005886">
    <property type="term" value="C:plasma membrane"/>
    <property type="evidence" value="ECO:0007669"/>
    <property type="project" value="TreeGrafter"/>
</dbReference>
<dbReference type="AlphaFoldDB" id="A0AAV6QYK3"/>
<keyword evidence="3" id="KW-0675">Receptor</keyword>
<keyword evidence="4" id="KW-1185">Reference proteome</keyword>
<comment type="caution">
    <text evidence="3">The sequence shown here is derived from an EMBL/GenBank/DDBJ whole genome shotgun (WGS) entry which is preliminary data.</text>
</comment>
<evidence type="ECO:0000313" key="4">
    <source>
        <dbReference type="Proteomes" id="UP000693946"/>
    </source>
</evidence>
<dbReference type="EMBL" id="JAGKHQ010000015">
    <property type="protein sequence ID" value="KAG7497439.1"/>
    <property type="molecule type" value="Genomic_DNA"/>
</dbReference>
<feature type="transmembrane region" description="Helical" evidence="1">
    <location>
        <begin position="20"/>
        <end position="37"/>
    </location>
</feature>
<keyword evidence="1" id="KW-0472">Membrane</keyword>
<accession>A0AAV6QYK3</accession>
<dbReference type="InterPro" id="IPR001828">
    <property type="entry name" value="ANF_lig-bd_rcpt"/>
</dbReference>
<protein>
    <submittedName>
        <fullName evidence="3">Extracellular calcium-sensing receptor-like</fullName>
    </submittedName>
</protein>
<dbReference type="InterPro" id="IPR000068">
    <property type="entry name" value="GPCR_3_Ca_sens_rcpt-rel"/>
</dbReference>
<dbReference type="GO" id="GO:0004930">
    <property type="term" value="F:G protein-coupled receptor activity"/>
    <property type="evidence" value="ECO:0007669"/>
    <property type="project" value="InterPro"/>
</dbReference>
<evidence type="ECO:0000259" key="2">
    <source>
        <dbReference type="Pfam" id="PF01094"/>
    </source>
</evidence>
<dbReference type="Proteomes" id="UP000693946">
    <property type="component" value="Linkage Group LG3"/>
</dbReference>
<name>A0AAV6QYK3_SOLSE</name>
<proteinExistence type="predicted"/>
<evidence type="ECO:0000256" key="1">
    <source>
        <dbReference type="SAM" id="Phobius"/>
    </source>
</evidence>
<sequence length="224" mass="24811">MCDVVMNQGKVMNVFLESSFLLLMLFCYSSVVSSSLYSSSCQLQGQFHLNGMQKTGDVILGGLFQIHFFSVDPDLSFTSEPEQPTCYGFDVIGLRQAQTMAFAIDEINRNSNLLPNVTLGYSLYDNCIQLGIGFRAALSLASGQEEEVTLEENCLGSTPVLGIVGDSSSRRSIAISTVLDLYRVPLVSYFATCSCLSDRQKFPSFFRTIPSDAFQVRTQYLVYH</sequence>
<feature type="domain" description="Receptor ligand binding region" evidence="2">
    <location>
        <begin position="97"/>
        <end position="217"/>
    </location>
</feature>
<dbReference type="FunFam" id="3.40.50.2300:FF:000682">
    <property type="entry name" value="Vomeronasal 2 receptor, x4"/>
    <property type="match status" value="1"/>
</dbReference>
<dbReference type="PANTHER" id="PTHR24061">
    <property type="entry name" value="CALCIUM-SENSING RECEPTOR-RELATED"/>
    <property type="match status" value="1"/>
</dbReference>
<dbReference type="Pfam" id="PF01094">
    <property type="entry name" value="ANF_receptor"/>
    <property type="match status" value="1"/>
</dbReference>
<organism evidence="3 4">
    <name type="scientific">Solea senegalensis</name>
    <name type="common">Senegalese sole</name>
    <dbReference type="NCBI Taxonomy" id="28829"/>
    <lineage>
        <taxon>Eukaryota</taxon>
        <taxon>Metazoa</taxon>
        <taxon>Chordata</taxon>
        <taxon>Craniata</taxon>
        <taxon>Vertebrata</taxon>
        <taxon>Euteleostomi</taxon>
        <taxon>Actinopterygii</taxon>
        <taxon>Neopterygii</taxon>
        <taxon>Teleostei</taxon>
        <taxon>Neoteleostei</taxon>
        <taxon>Acanthomorphata</taxon>
        <taxon>Carangaria</taxon>
        <taxon>Pleuronectiformes</taxon>
        <taxon>Pleuronectoidei</taxon>
        <taxon>Soleidae</taxon>
        <taxon>Solea</taxon>
    </lineage>
</organism>
<dbReference type="PANTHER" id="PTHR24061:SF418">
    <property type="entry name" value="C-FAMILY ODORANT RECEPTOR OLFCQ19-RELATED"/>
    <property type="match status" value="1"/>
</dbReference>
<evidence type="ECO:0000313" key="3">
    <source>
        <dbReference type="EMBL" id="KAG7497439.1"/>
    </source>
</evidence>
<keyword evidence="1" id="KW-0812">Transmembrane</keyword>